<keyword evidence="6" id="KW-0147">Chitin-binding</keyword>
<evidence type="ECO:0000256" key="18">
    <source>
        <dbReference type="SAM" id="SignalP"/>
    </source>
</evidence>
<protein>
    <recommendedName>
        <fullName evidence="3">chitinase</fullName>
        <ecNumber evidence="3">3.2.1.14</ecNumber>
    </recommendedName>
</protein>
<keyword evidence="14" id="KW-0326">Glycosidase</keyword>
<dbReference type="CDD" id="cd02877">
    <property type="entry name" value="GH18_hevamine_XipI_class_III"/>
    <property type="match status" value="1"/>
</dbReference>
<evidence type="ECO:0000256" key="4">
    <source>
        <dbReference type="ARBA" id="ARBA00022475"/>
    </source>
</evidence>
<keyword evidence="11" id="KW-0325">Glycoprotein</keyword>
<evidence type="ECO:0000256" key="12">
    <source>
        <dbReference type="ARBA" id="ARBA00023277"/>
    </source>
</evidence>
<evidence type="ECO:0000256" key="13">
    <source>
        <dbReference type="ARBA" id="ARBA00023288"/>
    </source>
</evidence>
<dbReference type="GO" id="GO:0000272">
    <property type="term" value="P:polysaccharide catabolic process"/>
    <property type="evidence" value="ECO:0007669"/>
    <property type="project" value="UniProtKB-KW"/>
</dbReference>
<dbReference type="PANTHER" id="PTHR45708:SF47">
    <property type="entry name" value="ENDOCHITINASE A"/>
    <property type="match status" value="1"/>
</dbReference>
<feature type="region of interest" description="Disordered" evidence="17">
    <location>
        <begin position="710"/>
        <end position="752"/>
    </location>
</feature>
<evidence type="ECO:0000313" key="21">
    <source>
        <dbReference type="Proteomes" id="UP001203852"/>
    </source>
</evidence>
<gene>
    <name evidence="20" type="ORF">EDD36DRAFT_404431</name>
</gene>
<dbReference type="InterPro" id="IPR001223">
    <property type="entry name" value="Glyco_hydro18_cat"/>
</dbReference>
<accession>A0AAN6DY25</accession>
<keyword evidence="4" id="KW-1003">Cell membrane</keyword>
<dbReference type="Proteomes" id="UP001203852">
    <property type="component" value="Unassembled WGS sequence"/>
</dbReference>
<dbReference type="EMBL" id="MU404352">
    <property type="protein sequence ID" value="KAI1614759.1"/>
    <property type="molecule type" value="Genomic_DNA"/>
</dbReference>
<dbReference type="InterPro" id="IPR050542">
    <property type="entry name" value="Glycosyl_Hydrlase18_Chitinase"/>
</dbReference>
<dbReference type="PANTHER" id="PTHR45708">
    <property type="entry name" value="ENDOCHITINASE"/>
    <property type="match status" value="1"/>
</dbReference>
<feature type="region of interest" description="Disordered" evidence="17">
    <location>
        <begin position="654"/>
        <end position="695"/>
    </location>
</feature>
<dbReference type="InterPro" id="IPR001579">
    <property type="entry name" value="Glyco_hydro_18_chit_AS"/>
</dbReference>
<evidence type="ECO:0000256" key="10">
    <source>
        <dbReference type="ARBA" id="ARBA00023136"/>
    </source>
</evidence>
<evidence type="ECO:0000256" key="15">
    <source>
        <dbReference type="ARBA" id="ARBA00023326"/>
    </source>
</evidence>
<keyword evidence="12" id="KW-0119">Carbohydrate metabolism</keyword>
<organism evidence="20 21">
    <name type="scientific">Exophiala viscosa</name>
    <dbReference type="NCBI Taxonomy" id="2486360"/>
    <lineage>
        <taxon>Eukaryota</taxon>
        <taxon>Fungi</taxon>
        <taxon>Dikarya</taxon>
        <taxon>Ascomycota</taxon>
        <taxon>Pezizomycotina</taxon>
        <taxon>Eurotiomycetes</taxon>
        <taxon>Chaetothyriomycetidae</taxon>
        <taxon>Chaetothyriales</taxon>
        <taxon>Herpotrichiellaceae</taxon>
        <taxon>Exophiala</taxon>
    </lineage>
</organism>
<name>A0AAN6DY25_9EURO</name>
<evidence type="ECO:0000256" key="17">
    <source>
        <dbReference type="SAM" id="MobiDB-lite"/>
    </source>
</evidence>
<reference evidence="20" key="1">
    <citation type="journal article" date="2022" name="bioRxiv">
        <title>Deciphering the potential niche of two novel black yeast fungi from a biological soil crust based on their genomes, phenotypes, and melanin regulation.</title>
        <authorList>
            <consortium name="DOE Joint Genome Institute"/>
            <person name="Carr E.C."/>
            <person name="Barton Q."/>
            <person name="Grambo S."/>
            <person name="Sullivan M."/>
            <person name="Renfro C.M."/>
            <person name="Kuo A."/>
            <person name="Pangilinan J."/>
            <person name="Lipzen A."/>
            <person name="Keymanesh K."/>
            <person name="Savage E."/>
            <person name="Barry K."/>
            <person name="Grigoriev I.V."/>
            <person name="Riekhof W.R."/>
            <person name="Harris S.S."/>
        </authorList>
    </citation>
    <scope>NUCLEOTIDE SEQUENCE</scope>
    <source>
        <strain evidence="20">JF 03-4F</strain>
    </source>
</reference>
<comment type="caution">
    <text evidence="20">The sequence shown here is derived from an EMBL/GenBank/DDBJ whole genome shotgun (WGS) entry which is preliminary data.</text>
</comment>
<proteinExistence type="inferred from homology"/>
<dbReference type="Gene3D" id="3.20.20.80">
    <property type="entry name" value="Glycosidases"/>
    <property type="match status" value="1"/>
</dbReference>
<evidence type="ECO:0000256" key="9">
    <source>
        <dbReference type="ARBA" id="ARBA00023024"/>
    </source>
</evidence>
<dbReference type="PROSITE" id="PS01095">
    <property type="entry name" value="GH18_1"/>
    <property type="match status" value="1"/>
</dbReference>
<keyword evidence="21" id="KW-1185">Reference proteome</keyword>
<dbReference type="EC" id="3.2.1.14" evidence="3"/>
<evidence type="ECO:0000256" key="16">
    <source>
        <dbReference type="ARBA" id="ARBA00025727"/>
    </source>
</evidence>
<evidence type="ECO:0000256" key="11">
    <source>
        <dbReference type="ARBA" id="ARBA00023180"/>
    </source>
</evidence>
<feature type="chain" id="PRO_5042924142" description="chitinase" evidence="18">
    <location>
        <begin position="23"/>
        <end position="1099"/>
    </location>
</feature>
<dbReference type="InterPro" id="IPR045321">
    <property type="entry name" value="Cts1-like"/>
</dbReference>
<dbReference type="GO" id="GO:0005576">
    <property type="term" value="C:extracellular region"/>
    <property type="evidence" value="ECO:0007669"/>
    <property type="project" value="TreeGrafter"/>
</dbReference>
<sequence>MRSTAFTASLLATATFISSTIASPLLTNPVTHAKRASDLGLAVYWGQGPSQKRLSYFCQTSTIDIIPIGFVNVFPDDSGSNGYPGTNYGNACSANYWIAPDGAFTQMFTTCDEIAEDVQTCQDLGIKILVSLGGASDVTLNSSTSAVDFADFLWGAYGPEQDTTETAYPRPFGSTIVDGFDLDIESGSDTYYADLVTELRVKFATYTDKSFYISGAPQCVVPDAHLDSAIQNSYFDYVFVQYYNTESCSAAALFNDGTLDTSSDPSWGWIDWLQTNSYNPDVKLYVGLPASTSAYSGSEDYYLDLDTATQLLTEYACNSAYSSTFGGVMIWEATYSENNQIDGESYAANIKDILGDITCSTTSTSTGTTSTTTTSTTTTTTSTTTTTTTTSSTTTTSTSTTTVAPSTTTSSTTTSSTTTSSSTTTPTTTTSSTSTTTSSSTTSTTSPSTTTTTSSSTTSTTSSSSVAPVSATASSSTTSTSTTTSPTTSTTTSTAVESDSATTSSSTTTTTSSTSTATEVAAGQTLIVVVNMDNTKKNKRDTYYLGINDDSIAVLGSQADAATLITGDDGTILYGAEYLGSNPVSDSDAAFLEVFATEPADDLWLMDSSGALTLAERQFCVLSSLEIETVDAAGDNCDGTIVTFTAVAATSTSTTSTSTSTTSTSTSTSSTSTTTSSTTTSTTSTTTTTASSSVRPVSASTASSSIYWNTTSTSSSTTTTPASFSVGPISGSVTSSTTTTTGNAVDDVSASTTTSEWSWATTSSTMTTTSGAAVGPISYSVSTSIWTTVISDEYTLTWDDWTTTSTAAIVDPTATSSADWNDWTATSSSAIVDPTATSSADWNDWTSTSSSAIVDPTVTSSANWADWSSVVVDPVSVTVTDYTTTVWVTSYIDVCPTGFTTLTYTLTTTVPVAPASATTTSFVWPTTSGGVPEGFTTAVTTCTAGCAESWTVVTVTIPIATTTALITETIVPVGTSSSSGSSVSATETVTGAGSIVSAASSASIIVQAVQASSAASSASAAVETLSLSSIIVSPAETSAAQSGWLGVAATTATSASSSSKSTSTSVAAVGTYTGAAAKLPAGTSLSVAACLAGIVGLLF</sequence>
<feature type="signal peptide" evidence="18">
    <location>
        <begin position="1"/>
        <end position="22"/>
    </location>
</feature>
<dbReference type="GO" id="GO:0006032">
    <property type="term" value="P:chitin catabolic process"/>
    <property type="evidence" value="ECO:0007669"/>
    <property type="project" value="UniProtKB-KW"/>
</dbReference>
<keyword evidence="7 18" id="KW-0732">Signal</keyword>
<dbReference type="GO" id="GO:0098552">
    <property type="term" value="C:side of membrane"/>
    <property type="evidence" value="ECO:0007669"/>
    <property type="project" value="UniProtKB-KW"/>
</dbReference>
<keyword evidence="9" id="KW-0146">Chitin degradation</keyword>
<keyword evidence="13" id="KW-0449">Lipoprotein</keyword>
<keyword evidence="10" id="KW-0472">Membrane</keyword>
<evidence type="ECO:0000256" key="14">
    <source>
        <dbReference type="ARBA" id="ARBA00023295"/>
    </source>
</evidence>
<evidence type="ECO:0000256" key="2">
    <source>
        <dbReference type="ARBA" id="ARBA00004609"/>
    </source>
</evidence>
<evidence type="ECO:0000259" key="19">
    <source>
        <dbReference type="PROSITE" id="PS51910"/>
    </source>
</evidence>
<dbReference type="GO" id="GO:0008843">
    <property type="term" value="F:endochitinase activity"/>
    <property type="evidence" value="ECO:0007669"/>
    <property type="project" value="UniProtKB-EC"/>
</dbReference>
<feature type="compositionally biased region" description="Low complexity" evidence="17">
    <location>
        <begin position="710"/>
        <end position="742"/>
    </location>
</feature>
<evidence type="ECO:0000256" key="6">
    <source>
        <dbReference type="ARBA" id="ARBA00022669"/>
    </source>
</evidence>
<evidence type="ECO:0000313" key="20">
    <source>
        <dbReference type="EMBL" id="KAI1614759.1"/>
    </source>
</evidence>
<comment type="similarity">
    <text evidence="16">Belongs to the glycosyl hydrolase 18 family. Chitinase class III subfamily.</text>
</comment>
<dbReference type="AlphaFoldDB" id="A0AAN6DY25"/>
<feature type="domain" description="GH18" evidence="19">
    <location>
        <begin position="39"/>
        <end position="357"/>
    </location>
</feature>
<evidence type="ECO:0000256" key="5">
    <source>
        <dbReference type="ARBA" id="ARBA00022622"/>
    </source>
</evidence>
<comment type="subcellular location">
    <subcellularLocation>
        <location evidence="2">Cell membrane</location>
        <topology evidence="2">Lipid-anchor</topology>
        <topology evidence="2">GPI-anchor</topology>
    </subcellularLocation>
</comment>
<evidence type="ECO:0000256" key="7">
    <source>
        <dbReference type="ARBA" id="ARBA00022729"/>
    </source>
</evidence>
<dbReference type="PROSITE" id="PS51910">
    <property type="entry name" value="GH18_2"/>
    <property type="match status" value="1"/>
</dbReference>
<evidence type="ECO:0000256" key="8">
    <source>
        <dbReference type="ARBA" id="ARBA00022801"/>
    </source>
</evidence>
<dbReference type="SUPFAM" id="SSF51445">
    <property type="entry name" value="(Trans)glycosidases"/>
    <property type="match status" value="1"/>
</dbReference>
<dbReference type="GO" id="GO:0005886">
    <property type="term" value="C:plasma membrane"/>
    <property type="evidence" value="ECO:0007669"/>
    <property type="project" value="UniProtKB-SubCell"/>
</dbReference>
<evidence type="ECO:0000256" key="3">
    <source>
        <dbReference type="ARBA" id="ARBA00012729"/>
    </source>
</evidence>
<keyword evidence="15" id="KW-0624">Polysaccharide degradation</keyword>
<keyword evidence="8" id="KW-0378">Hydrolase</keyword>
<keyword evidence="5" id="KW-0336">GPI-anchor</keyword>
<dbReference type="GO" id="GO:0008061">
    <property type="term" value="F:chitin binding"/>
    <property type="evidence" value="ECO:0007669"/>
    <property type="project" value="UniProtKB-KW"/>
</dbReference>
<evidence type="ECO:0000256" key="1">
    <source>
        <dbReference type="ARBA" id="ARBA00000822"/>
    </source>
</evidence>
<feature type="region of interest" description="Disordered" evidence="17">
    <location>
        <begin position="362"/>
        <end position="517"/>
    </location>
</feature>
<dbReference type="InterPro" id="IPR017853">
    <property type="entry name" value="GH"/>
</dbReference>
<comment type="catalytic activity">
    <reaction evidence="1">
        <text>Random endo-hydrolysis of N-acetyl-beta-D-glucosaminide (1-&gt;4)-beta-linkages in chitin and chitodextrins.</text>
        <dbReference type="EC" id="3.2.1.14"/>
    </reaction>
</comment>